<evidence type="ECO:0000256" key="2">
    <source>
        <dbReference type="SAM" id="MobiDB-lite"/>
    </source>
</evidence>
<proteinExistence type="inferred from homology"/>
<dbReference type="EMBL" id="JAGGNH010000009">
    <property type="protein sequence ID" value="KAJ0963940.1"/>
    <property type="molecule type" value="Genomic_DNA"/>
</dbReference>
<reference evidence="3" key="1">
    <citation type="submission" date="2021-03" db="EMBL/GenBank/DDBJ databases">
        <authorList>
            <person name="Li Z."/>
            <person name="Yang C."/>
        </authorList>
    </citation>
    <scope>NUCLEOTIDE SEQUENCE</scope>
    <source>
        <strain evidence="3">Dzin_1.0</strain>
        <tissue evidence="3">Leaf</tissue>
    </source>
</reference>
<feature type="region of interest" description="Disordered" evidence="2">
    <location>
        <begin position="74"/>
        <end position="130"/>
    </location>
</feature>
<accession>A0A9D5C070</accession>
<evidence type="ECO:0000313" key="3">
    <source>
        <dbReference type="EMBL" id="KAJ0963940.1"/>
    </source>
</evidence>
<dbReference type="PANTHER" id="PTHR15323">
    <property type="entry name" value="D123 PROTEIN"/>
    <property type="match status" value="1"/>
</dbReference>
<evidence type="ECO:0000313" key="4">
    <source>
        <dbReference type="Proteomes" id="UP001085076"/>
    </source>
</evidence>
<name>A0A9D5C070_9LILI</name>
<gene>
    <name evidence="3" type="ORF">J5N97_029062</name>
</gene>
<feature type="compositionally biased region" description="Low complexity" evidence="2">
    <location>
        <begin position="106"/>
        <end position="116"/>
    </location>
</feature>
<evidence type="ECO:0000256" key="1">
    <source>
        <dbReference type="ARBA" id="ARBA00011047"/>
    </source>
</evidence>
<comment type="similarity">
    <text evidence="1">Belongs to the CDC123 family.</text>
</comment>
<dbReference type="OrthoDB" id="360540at2759"/>
<comment type="caution">
    <text evidence="3">The sequence shown here is derived from an EMBL/GenBank/DDBJ whole genome shotgun (WGS) entry which is preliminary data.</text>
</comment>
<organism evidence="3 4">
    <name type="scientific">Dioscorea zingiberensis</name>
    <dbReference type="NCBI Taxonomy" id="325984"/>
    <lineage>
        <taxon>Eukaryota</taxon>
        <taxon>Viridiplantae</taxon>
        <taxon>Streptophyta</taxon>
        <taxon>Embryophyta</taxon>
        <taxon>Tracheophyta</taxon>
        <taxon>Spermatophyta</taxon>
        <taxon>Magnoliopsida</taxon>
        <taxon>Liliopsida</taxon>
        <taxon>Dioscoreales</taxon>
        <taxon>Dioscoreaceae</taxon>
        <taxon>Dioscorea</taxon>
    </lineage>
</organism>
<sequence length="159" mass="17271">MSRFMFFSDNTAAPRSGWEECDAPDSCSSRITQPLLVAHLLLSLRPSYSLSLANIQPTLCYPLSDPFIRYLLGHPDPESSADPPPFLLPRPASGHDPLPRTTARIDPTSSLSPSTDSDSDNDPRSHSFPDLEDAVNLSIAALCGIVLPKLNWNSPKDAA</sequence>
<dbReference type="InterPro" id="IPR009772">
    <property type="entry name" value="CDC123"/>
</dbReference>
<dbReference type="GO" id="GO:0005737">
    <property type="term" value="C:cytoplasm"/>
    <property type="evidence" value="ECO:0007669"/>
    <property type="project" value="TreeGrafter"/>
</dbReference>
<dbReference type="PANTHER" id="PTHR15323:SF6">
    <property type="entry name" value="CELL DIVISION CYCLE PROTEIN 123 HOMOLOG"/>
    <property type="match status" value="1"/>
</dbReference>
<dbReference type="AlphaFoldDB" id="A0A9D5C070"/>
<protein>
    <submittedName>
        <fullName evidence="3">Uncharacterized protein</fullName>
    </submittedName>
</protein>
<dbReference type="Proteomes" id="UP001085076">
    <property type="component" value="Miscellaneous, Linkage group lg09"/>
</dbReference>
<keyword evidence="4" id="KW-1185">Reference proteome</keyword>
<dbReference type="Pfam" id="PF07065">
    <property type="entry name" value="D123"/>
    <property type="match status" value="1"/>
</dbReference>
<reference evidence="3" key="2">
    <citation type="journal article" date="2022" name="Hortic Res">
        <title>The genome of Dioscorea zingiberensis sheds light on the biosynthesis, origin and evolution of the medicinally important diosgenin saponins.</title>
        <authorList>
            <person name="Li Y."/>
            <person name="Tan C."/>
            <person name="Li Z."/>
            <person name="Guo J."/>
            <person name="Li S."/>
            <person name="Chen X."/>
            <person name="Wang C."/>
            <person name="Dai X."/>
            <person name="Yang H."/>
            <person name="Song W."/>
            <person name="Hou L."/>
            <person name="Xu J."/>
            <person name="Tong Z."/>
            <person name="Xu A."/>
            <person name="Yuan X."/>
            <person name="Wang W."/>
            <person name="Yang Q."/>
            <person name="Chen L."/>
            <person name="Sun Z."/>
            <person name="Wang K."/>
            <person name="Pan B."/>
            <person name="Chen J."/>
            <person name="Bao Y."/>
            <person name="Liu F."/>
            <person name="Qi X."/>
            <person name="Gang D.R."/>
            <person name="Wen J."/>
            <person name="Li J."/>
        </authorList>
    </citation>
    <scope>NUCLEOTIDE SEQUENCE</scope>
    <source>
        <strain evidence="3">Dzin_1.0</strain>
    </source>
</reference>